<dbReference type="AlphaFoldDB" id="A0A0N4X9Z6"/>
<evidence type="ECO:0000313" key="3">
    <source>
        <dbReference type="Proteomes" id="UP000268014"/>
    </source>
</evidence>
<evidence type="ECO:0000313" key="2">
    <source>
        <dbReference type="EMBL" id="VDO88358.1"/>
    </source>
</evidence>
<feature type="compositionally biased region" description="Basic residues" evidence="1">
    <location>
        <begin position="277"/>
        <end position="289"/>
    </location>
</feature>
<sequence>MDIFTPLPHTEEQPSAGKEGLAKSEEIKDQQPAKQGNSVTIKLFLNNPLRFIVDRHNEIKDAKARDKQIFRDFEEKLKRYGLSRDEVYFIDGTTSERRHIRNDVDLGELTHDAPVAHFYTAPCGDPPSKDCQKRQKKKRRSRRCSQGCPNSFRCMLYRSSVPQFTIKFKSKEELFQKYSQKLKELSIPLDSLYRLDSEEIKAEPVRNADDVFLLCEQTFWAYLYSKSTAEANVSLELPYDIPSSKSHSMKDFALHLQTKEDGYRSSSSSSNSSTGTPRRHPSPSRNHPHGYSHDDWNHCCPRYPMIPNRPPHCSPCQMNPCFGGCPCRCTYIGFGGGMGHCCQGVPGFHKY</sequence>
<dbReference type="InterPro" id="IPR035127">
    <property type="entry name" value="SL4P"/>
</dbReference>
<reference evidence="2 3" key="2">
    <citation type="submission" date="2018-11" db="EMBL/GenBank/DDBJ databases">
        <authorList>
            <consortium name="Pathogen Informatics"/>
        </authorList>
    </citation>
    <scope>NUCLEOTIDE SEQUENCE [LARGE SCALE GENOMIC DNA]</scope>
    <source>
        <strain evidence="2 3">MHpl1</strain>
    </source>
</reference>
<reference evidence="4" key="1">
    <citation type="submission" date="2017-02" db="UniProtKB">
        <authorList>
            <consortium name="WormBaseParasite"/>
        </authorList>
    </citation>
    <scope>IDENTIFICATION</scope>
</reference>
<dbReference type="Proteomes" id="UP000268014">
    <property type="component" value="Unassembled WGS sequence"/>
</dbReference>
<protein>
    <submittedName>
        <fullName evidence="4">PB1 domain-containing protein</fullName>
    </submittedName>
</protein>
<dbReference type="OMA" id="SFRCMLY"/>
<keyword evidence="3" id="KW-1185">Reference proteome</keyword>
<proteinExistence type="predicted"/>
<organism evidence="4">
    <name type="scientific">Haemonchus placei</name>
    <name type="common">Barber's pole worm</name>
    <dbReference type="NCBI Taxonomy" id="6290"/>
    <lineage>
        <taxon>Eukaryota</taxon>
        <taxon>Metazoa</taxon>
        <taxon>Ecdysozoa</taxon>
        <taxon>Nematoda</taxon>
        <taxon>Chromadorea</taxon>
        <taxon>Rhabditida</taxon>
        <taxon>Rhabditina</taxon>
        <taxon>Rhabditomorpha</taxon>
        <taxon>Strongyloidea</taxon>
        <taxon>Trichostrongylidae</taxon>
        <taxon>Haemonchus</taxon>
    </lineage>
</organism>
<evidence type="ECO:0000313" key="4">
    <source>
        <dbReference type="WBParaSite" id="HPLM_0002119101-mRNA-1"/>
    </source>
</evidence>
<name>A0A0N4X9Z6_HAEPC</name>
<feature type="region of interest" description="Disordered" evidence="1">
    <location>
        <begin position="1"/>
        <end position="22"/>
    </location>
</feature>
<gene>
    <name evidence="2" type="ORF">HPLM_LOCUS21180</name>
</gene>
<dbReference type="Pfam" id="PF17618">
    <property type="entry name" value="SL4P"/>
    <property type="match status" value="2"/>
</dbReference>
<dbReference type="WBParaSite" id="HPLM_0002119101-mRNA-1">
    <property type="protein sequence ID" value="HPLM_0002119101-mRNA-1"/>
    <property type="gene ID" value="HPLM_0002119101"/>
</dbReference>
<accession>A0A0N4X9Z6</accession>
<evidence type="ECO:0000256" key="1">
    <source>
        <dbReference type="SAM" id="MobiDB-lite"/>
    </source>
</evidence>
<dbReference type="EMBL" id="UZAF01023073">
    <property type="protein sequence ID" value="VDO88358.1"/>
    <property type="molecule type" value="Genomic_DNA"/>
</dbReference>
<dbReference type="OrthoDB" id="10340629at2759"/>
<feature type="region of interest" description="Disordered" evidence="1">
    <location>
        <begin position="259"/>
        <end position="289"/>
    </location>
</feature>